<sequence length="160" mass="18716">MTRLTLSMEDLAHLEMSLSNLSMLKSFHDVGLNVSQYSTHVSALRFSNENGALTILREGLEDMFHKVSSFSVYNDDDETIQGTCEDNDIDDYPEYLFEIEDDRLCSILHQSFFEFDKWNKPFKAHKDRNGFLLLVREELEFELKEIVEQVVNIYEACKEN</sequence>
<dbReference type="AlphaFoldDB" id="A0A5M8RGN8"/>
<proteinExistence type="predicted"/>
<name>A0A5M8RGN8_9BACI</name>
<reference evidence="1 2" key="1">
    <citation type="submission" date="2018-08" db="EMBL/GenBank/DDBJ databases">
        <title>Bacillus phenotypic plasticity.</title>
        <authorList>
            <person name="Hurtado E."/>
        </authorList>
    </citation>
    <scope>NUCLEOTIDE SEQUENCE [LARGE SCALE GENOMIC DNA]</scope>
    <source>
        <strain evidence="1 2">427</strain>
    </source>
</reference>
<evidence type="ECO:0000313" key="2">
    <source>
        <dbReference type="Proteomes" id="UP000324326"/>
    </source>
</evidence>
<protein>
    <submittedName>
        <fullName evidence="1">Uncharacterized protein</fullName>
    </submittedName>
</protein>
<accession>A0A5M8RGN8</accession>
<gene>
    <name evidence="1" type="ORF">DX927_23450</name>
</gene>
<dbReference type="EMBL" id="QSND01000007">
    <property type="protein sequence ID" value="KAA6447001.1"/>
    <property type="molecule type" value="Genomic_DNA"/>
</dbReference>
<evidence type="ECO:0000313" key="1">
    <source>
        <dbReference type="EMBL" id="KAA6447001.1"/>
    </source>
</evidence>
<organism evidence="1 2">
    <name type="scientific">Bacillus swezeyi</name>
    <dbReference type="NCBI Taxonomy" id="1925020"/>
    <lineage>
        <taxon>Bacteria</taxon>
        <taxon>Bacillati</taxon>
        <taxon>Bacillota</taxon>
        <taxon>Bacilli</taxon>
        <taxon>Bacillales</taxon>
        <taxon>Bacillaceae</taxon>
        <taxon>Bacillus</taxon>
    </lineage>
</organism>
<comment type="caution">
    <text evidence="1">The sequence shown here is derived from an EMBL/GenBank/DDBJ whole genome shotgun (WGS) entry which is preliminary data.</text>
</comment>
<dbReference type="RefSeq" id="WP_150150092.1">
    <property type="nucleotide sequence ID" value="NZ_QSND01000007.1"/>
</dbReference>
<dbReference type="Proteomes" id="UP000324326">
    <property type="component" value="Unassembled WGS sequence"/>
</dbReference>